<organism evidence="2 3">
    <name type="scientific">Cyclotella atomus</name>
    <dbReference type="NCBI Taxonomy" id="382360"/>
    <lineage>
        <taxon>Eukaryota</taxon>
        <taxon>Sar</taxon>
        <taxon>Stramenopiles</taxon>
        <taxon>Ochrophyta</taxon>
        <taxon>Bacillariophyta</taxon>
        <taxon>Coscinodiscophyceae</taxon>
        <taxon>Thalassiosirophycidae</taxon>
        <taxon>Stephanodiscales</taxon>
        <taxon>Stephanodiscaceae</taxon>
        <taxon>Cyclotella</taxon>
    </lineage>
</organism>
<comment type="caution">
    <text evidence="2">The sequence shown here is derived from an EMBL/GenBank/DDBJ whole genome shotgun (WGS) entry which is preliminary data.</text>
</comment>
<feature type="compositionally biased region" description="Polar residues" evidence="1">
    <location>
        <begin position="430"/>
        <end position="443"/>
    </location>
</feature>
<name>A0ABD3P6I2_9STRA</name>
<dbReference type="Gene3D" id="2.20.25.10">
    <property type="match status" value="1"/>
</dbReference>
<evidence type="ECO:0000313" key="3">
    <source>
        <dbReference type="Proteomes" id="UP001530400"/>
    </source>
</evidence>
<protein>
    <submittedName>
        <fullName evidence="2">Uncharacterized protein</fullName>
    </submittedName>
</protein>
<evidence type="ECO:0000256" key="1">
    <source>
        <dbReference type="SAM" id="MobiDB-lite"/>
    </source>
</evidence>
<feature type="region of interest" description="Disordered" evidence="1">
    <location>
        <begin position="418"/>
        <end position="447"/>
    </location>
</feature>
<proteinExistence type="predicted"/>
<dbReference type="AlphaFoldDB" id="A0ABD3P6I2"/>
<dbReference type="EMBL" id="JALLPJ020000748">
    <property type="protein sequence ID" value="KAL3783849.1"/>
    <property type="molecule type" value="Genomic_DNA"/>
</dbReference>
<feature type="region of interest" description="Disordered" evidence="1">
    <location>
        <begin position="363"/>
        <end position="394"/>
    </location>
</feature>
<evidence type="ECO:0000313" key="2">
    <source>
        <dbReference type="EMBL" id="KAL3783849.1"/>
    </source>
</evidence>
<gene>
    <name evidence="2" type="ORF">ACHAWO_011445</name>
</gene>
<dbReference type="PANTHER" id="PTHR12773">
    <property type="entry name" value="UPF0315 PROTEIN-RELATED"/>
    <property type="match status" value="1"/>
</dbReference>
<feature type="compositionally biased region" description="Polar residues" evidence="1">
    <location>
        <begin position="363"/>
        <end position="372"/>
    </location>
</feature>
<dbReference type="Proteomes" id="UP001530400">
    <property type="component" value="Unassembled WGS sequence"/>
</dbReference>
<reference evidence="2 3" key="1">
    <citation type="submission" date="2024-10" db="EMBL/GenBank/DDBJ databases">
        <title>Updated reference genomes for cyclostephanoid diatoms.</title>
        <authorList>
            <person name="Roberts W.R."/>
            <person name="Alverson A.J."/>
        </authorList>
    </citation>
    <scope>NUCLEOTIDE SEQUENCE [LARGE SCALE GENOMIC DNA]</scope>
    <source>
        <strain evidence="2 3">AJA010-31</strain>
    </source>
</reference>
<dbReference type="PANTHER" id="PTHR12773:SF0">
    <property type="entry name" value="MULTIFUNCTIONAL METHYLTRANSFERASE SUBUNIT TRM112-LIKE PROTEIN"/>
    <property type="match status" value="1"/>
</dbReference>
<keyword evidence="3" id="KW-1185">Reference proteome</keyword>
<sequence>MRLLTHNVLRNNTAASSGTSPLKINAVEVRVDEPNTDPSTHEREVLFVKSLLPSLDWDALLMGAMSMGLDSLPPSVTPELAQDEGFLRALYHVLMDVHLVNGMLTCQETGREFPVTDGIVNMMLEESECRRKYLSKFSTESTERLKTLEESADDSTTAFIVQLRKAVEAAKSKQSSKKDDQQLDTTNAATHCLGFLLTTLSESDNSFHLRRAALIICKEILQRSADARAYLDRGGALMDFVSVIQRIDGNEDGSNSNPAVSSKRLFRQDAIELIKYLSDKFGAFYPKFNVASRLMDDISVACFDVSSSNGEQPQMVNMKTLRIERDVALRKGSKACDFLERMIDRVDECFRVLVPRYGGFNQCSSGDLQQPTDQDRHDKAADENHSASQPGCNEVYIDACGNNDDEAIENNDDSVDWEEGDAEASAEVLTGTTENDSQSNQPSHVDHHEAVSHTLDVMQRSGLLQEGGLSLELGSSMQSPTGSANDDGVQVKLKALVEDLSTRRLTHLNKWINALSRADGMEERVVADPTTVDGAGPVSLVLISEEKRALRGPLLKRMLKIKSEIDTVIQSANAIGTLEEAQQITEDNTMADSSEIEPAVKRKRAWLSSVVLDGGATTKKKARASKFKVIYRKK</sequence>
<accession>A0ABD3P6I2</accession>
<dbReference type="InterPro" id="IPR039127">
    <property type="entry name" value="Trm112"/>
</dbReference>
<feature type="compositionally biased region" description="Basic and acidic residues" evidence="1">
    <location>
        <begin position="373"/>
        <end position="385"/>
    </location>
</feature>